<dbReference type="InterPro" id="IPR044477">
    <property type="entry name" value="FDH-like"/>
</dbReference>
<evidence type="ECO:0000259" key="1">
    <source>
        <dbReference type="Pfam" id="PF00248"/>
    </source>
</evidence>
<dbReference type="PANTHER" id="PTHR42686">
    <property type="entry name" value="GH17980P-RELATED"/>
    <property type="match status" value="1"/>
</dbReference>
<dbReference type="InterPro" id="IPR036812">
    <property type="entry name" value="NAD(P)_OxRdtase_dom_sf"/>
</dbReference>
<keyword evidence="3" id="KW-1185">Reference proteome</keyword>
<dbReference type="Gene3D" id="3.20.20.100">
    <property type="entry name" value="NADP-dependent oxidoreductase domain"/>
    <property type="match status" value="1"/>
</dbReference>
<dbReference type="EMBL" id="JANLCM010000001">
    <property type="protein sequence ID" value="MCS5717694.1"/>
    <property type="molecule type" value="Genomic_DNA"/>
</dbReference>
<organism evidence="2 3">
    <name type="scientific">Herbiconiux aconitum</name>
    <dbReference type="NCBI Taxonomy" id="2970913"/>
    <lineage>
        <taxon>Bacteria</taxon>
        <taxon>Bacillati</taxon>
        <taxon>Actinomycetota</taxon>
        <taxon>Actinomycetes</taxon>
        <taxon>Micrococcales</taxon>
        <taxon>Microbacteriaceae</taxon>
        <taxon>Herbiconiux</taxon>
    </lineage>
</organism>
<dbReference type="Proteomes" id="UP001165584">
    <property type="component" value="Unassembled WGS sequence"/>
</dbReference>
<name>A0ABT2GRX7_9MICO</name>
<dbReference type="SUPFAM" id="SSF51430">
    <property type="entry name" value="NAD(P)-linked oxidoreductase"/>
    <property type="match status" value="1"/>
</dbReference>
<evidence type="ECO:0000313" key="2">
    <source>
        <dbReference type="EMBL" id="MCS5717694.1"/>
    </source>
</evidence>
<comment type="caution">
    <text evidence="2">The sequence shown here is derived from an EMBL/GenBank/DDBJ whole genome shotgun (WGS) entry which is preliminary data.</text>
</comment>
<reference evidence="2" key="1">
    <citation type="submission" date="2022-08" db="EMBL/GenBank/DDBJ databases">
        <authorList>
            <person name="Deng Y."/>
            <person name="Han X.-F."/>
            <person name="Zhang Y.-Q."/>
        </authorList>
    </citation>
    <scope>NUCLEOTIDE SEQUENCE</scope>
    <source>
        <strain evidence="2">CPCC 205763</strain>
    </source>
</reference>
<dbReference type="Pfam" id="PF00248">
    <property type="entry name" value="Aldo_ket_red"/>
    <property type="match status" value="1"/>
</dbReference>
<dbReference type="CDD" id="cd19162">
    <property type="entry name" value="AKR_FDH"/>
    <property type="match status" value="1"/>
</dbReference>
<gene>
    <name evidence="2" type="ORF">N1027_06045</name>
</gene>
<feature type="domain" description="NADP-dependent oxidoreductase" evidence="1">
    <location>
        <begin position="1"/>
        <end position="302"/>
    </location>
</feature>
<proteinExistence type="predicted"/>
<dbReference type="InterPro" id="IPR023210">
    <property type="entry name" value="NADP_OxRdtase_dom"/>
</dbReference>
<dbReference type="RefSeq" id="WP_259506149.1">
    <property type="nucleotide sequence ID" value="NZ_JANLCM010000001.1"/>
</dbReference>
<dbReference type="InterPro" id="IPR020471">
    <property type="entry name" value="AKR"/>
</dbReference>
<sequence>MGMGVSQFGNLFRETSDEISASAVTRARAAGIRYFDTAPHYGLGLSERRLGAGLRGVARDEYTLSTKVGRLLVESPETADQLDPEGFIVPASVKRVWDFSREGVLRSVEASLARLSTDRLDIVYLHDPDDFWAEASTTGLDALIELRDQGVVGAVGAGMNQADMLADFVERTDVDVVMVAGRFTLLDQTALTRLLPAAADRGVGVVAAAVYNSGLLSSPTVSDDAHFDYGQASRPTIERARSIASVCERFGVPLPAAAVQYPLRHPAVVSVVLGTRTAEHVDSNLERFHTPIPDELWAELDASGLAPDPIGTLR</sequence>
<dbReference type="PANTHER" id="PTHR42686:SF1">
    <property type="entry name" value="GH17980P-RELATED"/>
    <property type="match status" value="1"/>
</dbReference>
<evidence type="ECO:0000313" key="3">
    <source>
        <dbReference type="Proteomes" id="UP001165584"/>
    </source>
</evidence>
<protein>
    <submittedName>
        <fullName evidence="2">Aldo/keto reductase</fullName>
    </submittedName>
</protein>
<accession>A0ABT2GRX7</accession>